<dbReference type="EMBL" id="UFUW01000001">
    <property type="protein sequence ID" value="SUX23533.1"/>
    <property type="molecule type" value="Genomic_DNA"/>
</dbReference>
<dbReference type="Proteomes" id="UP000254572">
    <property type="component" value="Unassembled WGS sequence"/>
</dbReference>
<keyword evidence="3" id="KW-1185">Reference proteome</keyword>
<organism evidence="2 3">
    <name type="scientific">Cardiobacterium valvarum</name>
    <dbReference type="NCBI Taxonomy" id="194702"/>
    <lineage>
        <taxon>Bacteria</taxon>
        <taxon>Pseudomonadati</taxon>
        <taxon>Pseudomonadota</taxon>
        <taxon>Gammaproteobacteria</taxon>
        <taxon>Cardiobacteriales</taxon>
        <taxon>Cardiobacteriaceae</taxon>
        <taxon>Cardiobacterium</taxon>
    </lineage>
</organism>
<evidence type="ECO:0000313" key="2">
    <source>
        <dbReference type="EMBL" id="SUX23533.1"/>
    </source>
</evidence>
<name>A0A381E9B4_9GAMM</name>
<keyword evidence="1" id="KW-0472">Membrane</keyword>
<feature type="transmembrane region" description="Helical" evidence="1">
    <location>
        <begin position="34"/>
        <end position="54"/>
    </location>
</feature>
<protein>
    <submittedName>
        <fullName evidence="2">Uncharacterized protein</fullName>
    </submittedName>
</protein>
<accession>A0A381E9B4</accession>
<dbReference type="AlphaFoldDB" id="A0A381E9B4"/>
<keyword evidence="1" id="KW-0812">Transmembrane</keyword>
<evidence type="ECO:0000256" key="1">
    <source>
        <dbReference type="SAM" id="Phobius"/>
    </source>
</evidence>
<sequence length="202" mass="22752">MLFCMMVLLIIGVGILYGLWASSYERSLLVTLEAIAFAVGVFLLPAYGIYRYWVRRWLFSFQRREYLAINAGGIHYYCYTDEDGIPWEDIAEIVLQGGKTKEGLIDRMRVIKKYGAPNYERPAVIDLSATYSDYNDFIAPLLLLGCPLFAILLGKEAGAVIGAIVLITLPFRAAERKAGKEIATVLQEYGRDTLIRYEEKGA</sequence>
<gene>
    <name evidence="2" type="ORF">NCTC13294_01546</name>
</gene>
<proteinExistence type="predicted"/>
<keyword evidence="1" id="KW-1133">Transmembrane helix</keyword>
<evidence type="ECO:0000313" key="3">
    <source>
        <dbReference type="Proteomes" id="UP000254572"/>
    </source>
</evidence>
<reference evidence="2 3" key="1">
    <citation type="submission" date="2018-06" db="EMBL/GenBank/DDBJ databases">
        <authorList>
            <consortium name="Pathogen Informatics"/>
            <person name="Doyle S."/>
        </authorList>
    </citation>
    <scope>NUCLEOTIDE SEQUENCE [LARGE SCALE GENOMIC DNA]</scope>
    <source>
        <strain evidence="2 3">NCTC13294</strain>
    </source>
</reference>